<name>A0A4R6AA89_9RHOB</name>
<proteinExistence type="predicted"/>
<dbReference type="RefSeq" id="WP_133396506.1">
    <property type="nucleotide sequence ID" value="NZ_SNAA01000007.1"/>
</dbReference>
<gene>
    <name evidence="8" type="ORF">E2L08_07765</name>
</gene>
<evidence type="ECO:0000256" key="3">
    <source>
        <dbReference type="ARBA" id="ARBA00022692"/>
    </source>
</evidence>
<protein>
    <recommendedName>
        <fullName evidence="7">Cardiolipin synthase N-terminal domain-containing protein</fullName>
    </recommendedName>
</protein>
<comment type="subcellular location">
    <subcellularLocation>
        <location evidence="1">Cell membrane</location>
        <topology evidence="1">Multi-pass membrane protein</topology>
    </subcellularLocation>
</comment>
<evidence type="ECO:0000256" key="6">
    <source>
        <dbReference type="SAM" id="Phobius"/>
    </source>
</evidence>
<feature type="domain" description="Cardiolipin synthase N-terminal" evidence="7">
    <location>
        <begin position="12"/>
        <end position="54"/>
    </location>
</feature>
<feature type="transmembrane region" description="Helical" evidence="6">
    <location>
        <begin position="33"/>
        <end position="52"/>
    </location>
</feature>
<evidence type="ECO:0000259" key="7">
    <source>
        <dbReference type="Pfam" id="PF13396"/>
    </source>
</evidence>
<keyword evidence="3 6" id="KW-0812">Transmembrane</keyword>
<dbReference type="OrthoDB" id="8455471at2"/>
<evidence type="ECO:0000313" key="8">
    <source>
        <dbReference type="EMBL" id="TDL79782.1"/>
    </source>
</evidence>
<keyword evidence="5 6" id="KW-0472">Membrane</keyword>
<keyword evidence="4 6" id="KW-1133">Transmembrane helix</keyword>
<keyword evidence="2" id="KW-1003">Cell membrane</keyword>
<dbReference type="GO" id="GO:0005886">
    <property type="term" value="C:plasma membrane"/>
    <property type="evidence" value="ECO:0007669"/>
    <property type="project" value="UniProtKB-SubCell"/>
</dbReference>
<accession>A0A4R6AA89</accession>
<organism evidence="8 9">
    <name type="scientific">Palleronia sediminis</name>
    <dbReference type="NCBI Taxonomy" id="2547833"/>
    <lineage>
        <taxon>Bacteria</taxon>
        <taxon>Pseudomonadati</taxon>
        <taxon>Pseudomonadota</taxon>
        <taxon>Alphaproteobacteria</taxon>
        <taxon>Rhodobacterales</taxon>
        <taxon>Roseobacteraceae</taxon>
        <taxon>Palleronia</taxon>
    </lineage>
</organism>
<evidence type="ECO:0000313" key="9">
    <source>
        <dbReference type="Proteomes" id="UP000295701"/>
    </source>
</evidence>
<dbReference type="AlphaFoldDB" id="A0A4R6AA89"/>
<sequence>MEYGFFGLIVLIADVYALYNVITSAASTGTKILWALAILLLPVLGFIAWLIFGPRSAGRTV</sequence>
<evidence type="ECO:0000256" key="2">
    <source>
        <dbReference type="ARBA" id="ARBA00022475"/>
    </source>
</evidence>
<dbReference type="InterPro" id="IPR027379">
    <property type="entry name" value="CLS_N"/>
</dbReference>
<evidence type="ECO:0000256" key="1">
    <source>
        <dbReference type="ARBA" id="ARBA00004651"/>
    </source>
</evidence>
<dbReference type="Proteomes" id="UP000295701">
    <property type="component" value="Unassembled WGS sequence"/>
</dbReference>
<keyword evidence="9" id="KW-1185">Reference proteome</keyword>
<dbReference type="Pfam" id="PF13396">
    <property type="entry name" value="PLDc_N"/>
    <property type="match status" value="1"/>
</dbReference>
<comment type="caution">
    <text evidence="8">The sequence shown here is derived from an EMBL/GenBank/DDBJ whole genome shotgun (WGS) entry which is preliminary data.</text>
</comment>
<dbReference type="EMBL" id="SNAA01000007">
    <property type="protein sequence ID" value="TDL79782.1"/>
    <property type="molecule type" value="Genomic_DNA"/>
</dbReference>
<evidence type="ECO:0000256" key="5">
    <source>
        <dbReference type="ARBA" id="ARBA00023136"/>
    </source>
</evidence>
<reference evidence="8 9" key="1">
    <citation type="submission" date="2019-03" db="EMBL/GenBank/DDBJ databases">
        <title>Primorskyibacter sp. SS33 isolated from sediments.</title>
        <authorList>
            <person name="Xunke S."/>
        </authorList>
    </citation>
    <scope>NUCLEOTIDE SEQUENCE [LARGE SCALE GENOMIC DNA]</scope>
    <source>
        <strain evidence="8 9">SS33</strain>
    </source>
</reference>
<evidence type="ECO:0000256" key="4">
    <source>
        <dbReference type="ARBA" id="ARBA00022989"/>
    </source>
</evidence>